<dbReference type="SUPFAM" id="SSF47661">
    <property type="entry name" value="t-snare proteins"/>
    <property type="match status" value="1"/>
</dbReference>
<dbReference type="RefSeq" id="XP_041137392.1">
    <property type="nucleotide sequence ID" value="XM_041279178.1"/>
</dbReference>
<dbReference type="PANTHER" id="PTHR19957">
    <property type="entry name" value="SYNTAXIN"/>
    <property type="match status" value="1"/>
</dbReference>
<evidence type="ECO:0000256" key="6">
    <source>
        <dbReference type="SAM" id="Coils"/>
    </source>
</evidence>
<evidence type="ECO:0000256" key="7">
    <source>
        <dbReference type="SAM" id="MobiDB-lite"/>
    </source>
</evidence>
<comment type="similarity">
    <text evidence="2">Belongs to the syntaxin family.</text>
</comment>
<feature type="compositionally biased region" description="Low complexity" evidence="7">
    <location>
        <begin position="39"/>
        <end position="53"/>
    </location>
</feature>
<dbReference type="GO" id="GO:0006886">
    <property type="term" value="P:intracellular protein transport"/>
    <property type="evidence" value="ECO:0007669"/>
    <property type="project" value="TreeGrafter"/>
</dbReference>
<evidence type="ECO:0000256" key="4">
    <source>
        <dbReference type="ARBA" id="ARBA00022989"/>
    </source>
</evidence>
<keyword evidence="5 8" id="KW-0472">Membrane</keyword>
<dbReference type="InterPro" id="IPR006011">
    <property type="entry name" value="Syntaxin_N"/>
</dbReference>
<evidence type="ECO:0000256" key="3">
    <source>
        <dbReference type="ARBA" id="ARBA00022692"/>
    </source>
</evidence>
<evidence type="ECO:0000256" key="2">
    <source>
        <dbReference type="ARBA" id="ARBA00009063"/>
    </source>
</evidence>
<name>A0A871R4U8_DEKBR</name>
<organism evidence="10 11">
    <name type="scientific">Dekkera bruxellensis</name>
    <name type="common">Brettanomyces custersii</name>
    <dbReference type="NCBI Taxonomy" id="5007"/>
    <lineage>
        <taxon>Eukaryota</taxon>
        <taxon>Fungi</taxon>
        <taxon>Dikarya</taxon>
        <taxon>Ascomycota</taxon>
        <taxon>Saccharomycotina</taxon>
        <taxon>Pichiomycetes</taxon>
        <taxon>Pichiales</taxon>
        <taxon>Pichiaceae</taxon>
        <taxon>Brettanomyces</taxon>
    </lineage>
</organism>
<dbReference type="PROSITE" id="PS50192">
    <property type="entry name" value="T_SNARE"/>
    <property type="match status" value="1"/>
</dbReference>
<dbReference type="GO" id="GO:0048278">
    <property type="term" value="P:vesicle docking"/>
    <property type="evidence" value="ECO:0007669"/>
    <property type="project" value="TreeGrafter"/>
</dbReference>
<dbReference type="SMART" id="SM00397">
    <property type="entry name" value="t_SNARE"/>
    <property type="match status" value="1"/>
</dbReference>
<protein>
    <recommendedName>
        <fullName evidence="9">t-SNARE coiled-coil homology domain-containing protein</fullName>
    </recommendedName>
</protein>
<dbReference type="AlphaFoldDB" id="A0A871R4U8"/>
<dbReference type="GeneID" id="64572538"/>
<dbReference type="InterPro" id="IPR045242">
    <property type="entry name" value="Syntaxin"/>
</dbReference>
<feature type="coiled-coil region" evidence="6">
    <location>
        <begin position="105"/>
        <end position="158"/>
    </location>
</feature>
<dbReference type="InterPro" id="IPR010989">
    <property type="entry name" value="SNARE"/>
</dbReference>
<keyword evidence="4 8" id="KW-1133">Transmembrane helix</keyword>
<dbReference type="SMART" id="SM00503">
    <property type="entry name" value="SynN"/>
    <property type="match status" value="1"/>
</dbReference>
<dbReference type="KEGG" id="bbrx:BRETT_000613"/>
<dbReference type="Pfam" id="PF05739">
    <property type="entry name" value="SNARE"/>
    <property type="match status" value="1"/>
</dbReference>
<dbReference type="GO" id="GO:0000149">
    <property type="term" value="F:SNARE binding"/>
    <property type="evidence" value="ECO:0007669"/>
    <property type="project" value="TreeGrafter"/>
</dbReference>
<keyword evidence="6" id="KW-0175">Coiled coil</keyword>
<comment type="subcellular location">
    <subcellularLocation>
        <location evidence="1">Membrane</location>
        <topology evidence="1">Single-pass type IV membrane protein</topology>
    </subcellularLocation>
</comment>
<dbReference type="GO" id="GO:0012505">
    <property type="term" value="C:endomembrane system"/>
    <property type="evidence" value="ECO:0007669"/>
    <property type="project" value="TreeGrafter"/>
</dbReference>
<evidence type="ECO:0000313" key="10">
    <source>
        <dbReference type="EMBL" id="QOU20899.1"/>
    </source>
</evidence>
<dbReference type="GO" id="GO:0005484">
    <property type="term" value="F:SNAP receptor activity"/>
    <property type="evidence" value="ECO:0007669"/>
    <property type="project" value="TreeGrafter"/>
</dbReference>
<accession>A0A871R4U8</accession>
<feature type="compositionally biased region" description="Polar residues" evidence="7">
    <location>
        <begin position="69"/>
        <end position="92"/>
    </location>
</feature>
<reference evidence="10" key="2">
    <citation type="journal article" name="BMC Genomics">
        <title>New genome assemblies reveal patterns of domestication and adaptation across Brettanomyces (Dekkera) species.</title>
        <authorList>
            <person name="Roach M.J."/>
            <person name="Borneman A.R."/>
        </authorList>
    </citation>
    <scope>NUCLEOTIDE SEQUENCE</scope>
    <source>
        <strain evidence="10">UCD 2041</strain>
    </source>
</reference>
<dbReference type="Gene3D" id="1.20.58.70">
    <property type="match status" value="1"/>
</dbReference>
<evidence type="ECO:0000256" key="1">
    <source>
        <dbReference type="ARBA" id="ARBA00004211"/>
    </source>
</evidence>
<proteinExistence type="inferred from homology"/>
<feature type="region of interest" description="Disordered" evidence="7">
    <location>
        <begin position="39"/>
        <end position="92"/>
    </location>
</feature>
<dbReference type="InterPro" id="IPR000727">
    <property type="entry name" value="T_SNARE_dom"/>
</dbReference>
<dbReference type="PANTHER" id="PTHR19957:SF307">
    <property type="entry name" value="PROTEIN SSO1-RELATED"/>
    <property type="match status" value="1"/>
</dbReference>
<evidence type="ECO:0000256" key="8">
    <source>
        <dbReference type="SAM" id="Phobius"/>
    </source>
</evidence>
<dbReference type="GO" id="GO:0006887">
    <property type="term" value="P:exocytosis"/>
    <property type="evidence" value="ECO:0007669"/>
    <property type="project" value="TreeGrafter"/>
</dbReference>
<evidence type="ECO:0000259" key="9">
    <source>
        <dbReference type="PROSITE" id="PS50192"/>
    </source>
</evidence>
<dbReference type="GO" id="GO:0005886">
    <property type="term" value="C:plasma membrane"/>
    <property type="evidence" value="ECO:0007669"/>
    <property type="project" value="TreeGrafter"/>
</dbReference>
<feature type="transmembrane region" description="Helical" evidence="8">
    <location>
        <begin position="331"/>
        <end position="352"/>
    </location>
</feature>
<dbReference type="EMBL" id="CP063136">
    <property type="protein sequence ID" value="QOU20899.1"/>
    <property type="molecule type" value="Genomic_DNA"/>
</dbReference>
<feature type="domain" description="T-SNARE coiled-coil homology" evidence="9">
    <location>
        <begin position="256"/>
        <end position="318"/>
    </location>
</feature>
<dbReference type="GO" id="GO:0006906">
    <property type="term" value="P:vesicle fusion"/>
    <property type="evidence" value="ECO:0007669"/>
    <property type="project" value="TreeGrafter"/>
</dbReference>
<dbReference type="OrthoDB" id="10255013at2759"/>
<evidence type="ECO:0000313" key="11">
    <source>
        <dbReference type="Proteomes" id="UP000663131"/>
    </source>
</evidence>
<evidence type="ECO:0000256" key="5">
    <source>
        <dbReference type="ARBA" id="ARBA00023136"/>
    </source>
</evidence>
<sequence length="356" mass="39604">MSYNNNYNNPYAGGSRNPYGGASSGNPYGGNAANGNTYAAAPNTNANNTNSYAQPRQYGNGSGNPSNNYQRSAQNGMSSQSNAAGANPYQNYELQGDSTDFFSQIQNLKDDLSDYNDLIDRLERLQVKSLNAIGSEEISSLQNQIDSTSANLEDLQKNTIRPKLQKLYKTCGKDTDKQRQAENLTQQFRTAITRLAKIEDGYNQSNIQKAVDQYQIVNPQASEDQARQFVDQVGNQQVFDNAIALSNRKGEAMTVLQEVQARHQEVQRTEKMAAELNQLFSELQNLVFEQDEMFDLANQNIDVAQDNLERGDANVIKARDHAKKGRKWRWILFWIIVIIILAIVGGVVGGVLGSRK</sequence>
<dbReference type="GO" id="GO:0031201">
    <property type="term" value="C:SNARE complex"/>
    <property type="evidence" value="ECO:0007669"/>
    <property type="project" value="TreeGrafter"/>
</dbReference>
<gene>
    <name evidence="10" type="ORF">BRETT_000613</name>
</gene>
<reference evidence="10" key="1">
    <citation type="submission" date="2020-10" db="EMBL/GenBank/DDBJ databases">
        <authorList>
            <person name="Palmer J.M."/>
        </authorList>
    </citation>
    <scope>NUCLEOTIDE SEQUENCE</scope>
    <source>
        <strain evidence="10">UCD 2041</strain>
    </source>
</reference>
<keyword evidence="3 8" id="KW-0812">Transmembrane</keyword>
<dbReference type="Proteomes" id="UP000663131">
    <property type="component" value="Chromosome 8"/>
</dbReference>